<dbReference type="OrthoDB" id="6058203at2759"/>
<dbReference type="PANTHER" id="PTHR19134:SF561">
    <property type="entry name" value="PROTEIN TYROSINE PHOSPHATASE 36E, ISOFORM A"/>
    <property type="match status" value="1"/>
</dbReference>
<dbReference type="SMART" id="SM00404">
    <property type="entry name" value="PTPc_motif"/>
    <property type="match status" value="1"/>
</dbReference>
<dbReference type="AlphaFoldDB" id="A0A9W4XEK1"/>
<evidence type="ECO:0000256" key="3">
    <source>
        <dbReference type="SAM" id="MobiDB-lite"/>
    </source>
</evidence>
<keyword evidence="8" id="KW-1185">Reference proteome</keyword>
<dbReference type="PRINTS" id="PR00700">
    <property type="entry name" value="PRTYPHPHTASE"/>
</dbReference>
<dbReference type="Pfam" id="PF00102">
    <property type="entry name" value="Y_phosphatase"/>
    <property type="match status" value="1"/>
</dbReference>
<dbReference type="InterPro" id="IPR050348">
    <property type="entry name" value="Protein-Tyr_Phosphatase"/>
</dbReference>
<dbReference type="Gene3D" id="3.90.190.10">
    <property type="entry name" value="Protein tyrosine phosphatase superfamily"/>
    <property type="match status" value="2"/>
</dbReference>
<dbReference type="PROSITE" id="PS50055">
    <property type="entry name" value="TYR_PHOSPHATASE_PTP"/>
    <property type="match status" value="1"/>
</dbReference>
<evidence type="ECO:0000259" key="5">
    <source>
        <dbReference type="PROSITE" id="PS50056"/>
    </source>
</evidence>
<name>A0A9W4XEK1_9ASCO</name>
<dbReference type="Pfam" id="PF00581">
    <property type="entry name" value="Rhodanese"/>
    <property type="match status" value="1"/>
</dbReference>
<dbReference type="InterPro" id="IPR036873">
    <property type="entry name" value="Rhodanese-like_dom_sf"/>
</dbReference>
<dbReference type="PROSITE" id="PS50206">
    <property type="entry name" value="RHODANESE_3"/>
    <property type="match status" value="1"/>
</dbReference>
<sequence length="671" mass="77019">MHFNQPNINLTFNDKTATGQTSQGFQPNQPNFTDQLSPSDSSTIVTDNTTSSLTNGSKKTNINNISDNKPFTLRLDSTINSSNAPSLFNNALKFNSPSPTTTTFHDLPPYVNLQENSNLDISQYDLIFDVRPFNLYSGSRIKNAINLCIPTTLLKRNSFGLINLINLVDLKQEIKDLVLDKINDDNNQEAETKKLSVLIYDQSSSKNSISFSVFQTFKKFENYQDKFDVYLLNDGFESVNQEVTDNSHLQKSNDNYGNDKCNEINDNDKTKNSLSGFKLPSATNFKTKFIQSMKKNDNLNESKLNQNNKFNNPNHINLSSYKYDFKIPKNLDKSQLPNWLNFIKESSSNDDIIKNLYFKFNKLESFEGTRLNKLVANFETDNSHSACYSPSQIISPCCSSCQKINFKIPKGIEYGLKNRYNNIWPYEHSRVKLDNEDQTSSASHDFSDDYFNGNYINMVPINTNLKTYIATQSPLMSTINDFWTTIKQNNISLIINLESKTPINYLENVSKVEILKQTKDFTLRVLDDSIYHFHYFNWPDFGVPKDFASIIKMINLKDAIVKEKDLNDLSLVHCSAGCGRTGVYITIDSLIQGNEKFIAEYSKDLIYKLIQHERKQRISMVQNFDQFIVCYEIFLYYLANYEDEDEEANTEGCKLVHNLNLLTPKMKKNGN</sequence>
<dbReference type="EC" id="3.1.3.48" evidence="2"/>
<dbReference type="PROSITE" id="PS50056">
    <property type="entry name" value="TYR_PHOSPHATASE_2"/>
    <property type="match status" value="1"/>
</dbReference>
<feature type="domain" description="Tyrosine specific protein phosphatases" evidence="5">
    <location>
        <begin position="545"/>
        <end position="628"/>
    </location>
</feature>
<gene>
    <name evidence="7" type="ORF">CANVERA_P3994</name>
</gene>
<reference evidence="7" key="1">
    <citation type="submission" date="2022-12" db="EMBL/GenBank/DDBJ databases">
        <authorList>
            <person name="Brejova B."/>
        </authorList>
    </citation>
    <scope>NUCLEOTIDE SEQUENCE</scope>
</reference>
<dbReference type="PROSITE" id="PS00383">
    <property type="entry name" value="TYR_PHOSPHATASE_1"/>
    <property type="match status" value="1"/>
</dbReference>
<dbReference type="SUPFAM" id="SSF52821">
    <property type="entry name" value="Rhodanese/Cell cycle control phosphatase"/>
    <property type="match status" value="1"/>
</dbReference>
<evidence type="ECO:0000256" key="2">
    <source>
        <dbReference type="ARBA" id="ARBA00013064"/>
    </source>
</evidence>
<dbReference type="InterPro" id="IPR016130">
    <property type="entry name" value="Tyr_Pase_AS"/>
</dbReference>
<protein>
    <recommendedName>
        <fullName evidence="2">protein-tyrosine-phosphatase</fullName>
        <ecNumber evidence="2">3.1.3.48</ecNumber>
    </recommendedName>
</protein>
<evidence type="ECO:0000259" key="4">
    <source>
        <dbReference type="PROSITE" id="PS50055"/>
    </source>
</evidence>
<dbReference type="InterPro" id="IPR003595">
    <property type="entry name" value="Tyr_Pase_cat"/>
</dbReference>
<organism evidence="7 8">
    <name type="scientific">Candida verbasci</name>
    <dbReference type="NCBI Taxonomy" id="1227364"/>
    <lineage>
        <taxon>Eukaryota</taxon>
        <taxon>Fungi</taxon>
        <taxon>Dikarya</taxon>
        <taxon>Ascomycota</taxon>
        <taxon>Saccharomycotina</taxon>
        <taxon>Pichiomycetes</taxon>
        <taxon>Debaryomycetaceae</taxon>
        <taxon>Candida/Lodderomyces clade</taxon>
        <taxon>Candida</taxon>
    </lineage>
</organism>
<dbReference type="PANTHER" id="PTHR19134">
    <property type="entry name" value="RECEPTOR-TYPE TYROSINE-PROTEIN PHOSPHATASE"/>
    <property type="match status" value="1"/>
</dbReference>
<dbReference type="Gene3D" id="3.40.250.10">
    <property type="entry name" value="Rhodanese-like domain"/>
    <property type="match status" value="1"/>
</dbReference>
<comment type="caution">
    <text evidence="7">The sequence shown here is derived from an EMBL/GenBank/DDBJ whole genome shotgun (WGS) entry which is preliminary data.</text>
</comment>
<dbReference type="InterPro" id="IPR029021">
    <property type="entry name" value="Prot-tyrosine_phosphatase-like"/>
</dbReference>
<dbReference type="SMART" id="SM00194">
    <property type="entry name" value="PTPc"/>
    <property type="match status" value="1"/>
</dbReference>
<evidence type="ECO:0000259" key="6">
    <source>
        <dbReference type="PROSITE" id="PS50206"/>
    </source>
</evidence>
<evidence type="ECO:0000313" key="8">
    <source>
        <dbReference type="Proteomes" id="UP001152885"/>
    </source>
</evidence>
<comment type="similarity">
    <text evidence="1">Belongs to the protein-tyrosine phosphatase family. Non-receptor class subfamily.</text>
</comment>
<dbReference type="SMART" id="SM00450">
    <property type="entry name" value="RHOD"/>
    <property type="match status" value="1"/>
</dbReference>
<dbReference type="InterPro" id="IPR000242">
    <property type="entry name" value="PTP_cat"/>
</dbReference>
<feature type="domain" description="Rhodanese" evidence="6">
    <location>
        <begin position="126"/>
        <end position="244"/>
    </location>
</feature>
<dbReference type="EMBL" id="CANTUO010000004">
    <property type="protein sequence ID" value="CAI5759481.1"/>
    <property type="molecule type" value="Genomic_DNA"/>
</dbReference>
<dbReference type="InterPro" id="IPR001763">
    <property type="entry name" value="Rhodanese-like_dom"/>
</dbReference>
<dbReference type="GO" id="GO:0004725">
    <property type="term" value="F:protein tyrosine phosphatase activity"/>
    <property type="evidence" value="ECO:0007669"/>
    <property type="project" value="UniProtKB-EC"/>
</dbReference>
<dbReference type="InterPro" id="IPR000387">
    <property type="entry name" value="Tyr_Pase_dom"/>
</dbReference>
<feature type="domain" description="Tyrosine-protein phosphatase" evidence="4">
    <location>
        <begin position="417"/>
        <end position="637"/>
    </location>
</feature>
<accession>A0A9W4XEK1</accession>
<dbReference type="Proteomes" id="UP001152885">
    <property type="component" value="Unassembled WGS sequence"/>
</dbReference>
<dbReference type="SUPFAM" id="SSF52799">
    <property type="entry name" value="(Phosphotyrosine protein) phosphatases II"/>
    <property type="match status" value="1"/>
</dbReference>
<evidence type="ECO:0000313" key="7">
    <source>
        <dbReference type="EMBL" id="CAI5759481.1"/>
    </source>
</evidence>
<proteinExistence type="inferred from homology"/>
<feature type="region of interest" description="Disordered" evidence="3">
    <location>
        <begin position="1"/>
        <end position="57"/>
    </location>
</feature>
<evidence type="ECO:0000256" key="1">
    <source>
        <dbReference type="ARBA" id="ARBA00009649"/>
    </source>
</evidence>